<dbReference type="InterPro" id="IPR007321">
    <property type="entry name" value="Transposase_28"/>
</dbReference>
<proteinExistence type="predicted"/>
<sequence length="259" mass="29053">MEMANLRKDLDFATCLVLVGWSGARSRQPMREYLSMLRNRALLDHSEVSGSSEARDFVLNRLRCVLAVPLRLYPLVAIPLTFSFSGCLVVNLAFLLRIRCSYLFFFPFSLSTMSKRNLATVTCSLRQSDLLDFVEKYGISMCYDPQLPSSDKTALDAPEGYIPMYLSLFTIGNLRLPLNDFCLNVFEFFKCHFPLLNPFGVARVTTFAVACKAYGEKATVPLFRSFLTLGTAGDWLMFQKSPGPSIASIFGNSISNIPH</sequence>
<protein>
    <recommendedName>
        <fullName evidence="2">Transposase (putative) gypsy type domain-containing protein</fullName>
    </recommendedName>
</protein>
<evidence type="ECO:0000259" key="2">
    <source>
        <dbReference type="Pfam" id="PF04195"/>
    </source>
</evidence>
<name>A0ABQ5C9B2_9ASTR</name>
<keyword evidence="1" id="KW-0812">Transmembrane</keyword>
<gene>
    <name evidence="3" type="ORF">Tco_0892664</name>
</gene>
<keyword evidence="1" id="KW-1133">Transmembrane helix</keyword>
<dbReference type="Pfam" id="PF04195">
    <property type="entry name" value="Transposase_28"/>
    <property type="match status" value="1"/>
</dbReference>
<reference evidence="3" key="1">
    <citation type="journal article" date="2022" name="Int. J. Mol. Sci.">
        <title>Draft Genome of Tanacetum Coccineum: Genomic Comparison of Closely Related Tanacetum-Family Plants.</title>
        <authorList>
            <person name="Yamashiro T."/>
            <person name="Shiraishi A."/>
            <person name="Nakayama K."/>
            <person name="Satake H."/>
        </authorList>
    </citation>
    <scope>NUCLEOTIDE SEQUENCE</scope>
</reference>
<dbReference type="Proteomes" id="UP001151760">
    <property type="component" value="Unassembled WGS sequence"/>
</dbReference>
<reference evidence="3" key="2">
    <citation type="submission" date="2022-01" db="EMBL/GenBank/DDBJ databases">
        <authorList>
            <person name="Yamashiro T."/>
            <person name="Shiraishi A."/>
            <person name="Satake H."/>
            <person name="Nakayama K."/>
        </authorList>
    </citation>
    <scope>NUCLEOTIDE SEQUENCE</scope>
</reference>
<keyword evidence="1" id="KW-0472">Membrane</keyword>
<feature type="transmembrane region" description="Helical" evidence="1">
    <location>
        <begin position="72"/>
        <end position="96"/>
    </location>
</feature>
<evidence type="ECO:0000313" key="3">
    <source>
        <dbReference type="EMBL" id="GJT22727.1"/>
    </source>
</evidence>
<organism evidence="3 4">
    <name type="scientific">Tanacetum coccineum</name>
    <dbReference type="NCBI Taxonomy" id="301880"/>
    <lineage>
        <taxon>Eukaryota</taxon>
        <taxon>Viridiplantae</taxon>
        <taxon>Streptophyta</taxon>
        <taxon>Embryophyta</taxon>
        <taxon>Tracheophyta</taxon>
        <taxon>Spermatophyta</taxon>
        <taxon>Magnoliopsida</taxon>
        <taxon>eudicotyledons</taxon>
        <taxon>Gunneridae</taxon>
        <taxon>Pentapetalae</taxon>
        <taxon>asterids</taxon>
        <taxon>campanulids</taxon>
        <taxon>Asterales</taxon>
        <taxon>Asteraceae</taxon>
        <taxon>Asteroideae</taxon>
        <taxon>Anthemideae</taxon>
        <taxon>Anthemidinae</taxon>
        <taxon>Tanacetum</taxon>
    </lineage>
</organism>
<evidence type="ECO:0000313" key="4">
    <source>
        <dbReference type="Proteomes" id="UP001151760"/>
    </source>
</evidence>
<evidence type="ECO:0000256" key="1">
    <source>
        <dbReference type="SAM" id="Phobius"/>
    </source>
</evidence>
<keyword evidence="4" id="KW-1185">Reference proteome</keyword>
<comment type="caution">
    <text evidence="3">The sequence shown here is derived from an EMBL/GenBank/DDBJ whole genome shotgun (WGS) entry which is preliminary data.</text>
</comment>
<feature type="domain" description="Transposase (putative) gypsy type" evidence="2">
    <location>
        <begin position="169"/>
        <end position="229"/>
    </location>
</feature>
<dbReference type="EMBL" id="BQNB010013993">
    <property type="protein sequence ID" value="GJT22727.1"/>
    <property type="molecule type" value="Genomic_DNA"/>
</dbReference>
<accession>A0ABQ5C9B2</accession>